<evidence type="ECO:0000313" key="4">
    <source>
        <dbReference type="EMBL" id="GAT03199.1"/>
    </source>
</evidence>
<dbReference type="NCBIfam" id="TIGR03666">
    <property type="entry name" value="Rv2061_F420"/>
    <property type="match status" value="1"/>
</dbReference>
<dbReference type="GO" id="GO:0070967">
    <property type="term" value="F:coenzyme F420 binding"/>
    <property type="evidence" value="ECO:0007669"/>
    <property type="project" value="TreeGrafter"/>
</dbReference>
<evidence type="ECO:0000259" key="3">
    <source>
        <dbReference type="Pfam" id="PF01243"/>
    </source>
</evidence>
<sequence length="175" mass="19668">MPNTAATLEALARSRYALLRSLRRDGTTVDTPIWFVLDGRTALFRTKIGPKTRRLAAQPEVELVVCDYKGRVTGTTWLTGRATMLAGREAEQANSALHRRYGWQWNIVPLLKIPGVTNVHRDLPLREKLRRARHRALWPDSAIVKIELDVQPRQPGPSNALRSPISADDGVTRSD</sequence>
<feature type="region of interest" description="Disordered" evidence="2">
    <location>
        <begin position="151"/>
        <end position="175"/>
    </location>
</feature>
<dbReference type="Pfam" id="PF01243">
    <property type="entry name" value="PNPOx_N"/>
    <property type="match status" value="1"/>
</dbReference>
<accession>A0A100WSC9</accession>
<dbReference type="InterPro" id="IPR019965">
    <property type="entry name" value="PPOX_F420-dep_Rv2061_put"/>
</dbReference>
<dbReference type="EMBL" id="BCSZ01000030">
    <property type="protein sequence ID" value="GAT03199.1"/>
    <property type="molecule type" value="Genomic_DNA"/>
</dbReference>
<dbReference type="InterPro" id="IPR012349">
    <property type="entry name" value="Split_barrel_FMN-bd"/>
</dbReference>
<dbReference type="PANTHER" id="PTHR35176:SF11">
    <property type="entry name" value="PYRIDOXAMINE 5'-PHOSPHATE OXIDASE FAMILY PROTEIN"/>
    <property type="match status" value="1"/>
</dbReference>
<dbReference type="Gene3D" id="2.30.110.10">
    <property type="entry name" value="Electron Transport, Fmn-binding Protein, Chain A"/>
    <property type="match status" value="1"/>
</dbReference>
<dbReference type="PANTHER" id="PTHR35176">
    <property type="entry name" value="HEME OXYGENASE HI_0854-RELATED"/>
    <property type="match status" value="1"/>
</dbReference>
<reference evidence="5" key="2">
    <citation type="submission" date="2016-02" db="EMBL/GenBank/DDBJ databases">
        <title>Draft genome sequence of five rapidly growing Mycobacterium species.</title>
        <authorList>
            <person name="Katahira K."/>
            <person name="Gotou Y."/>
            <person name="Iida K."/>
            <person name="Ogura Y."/>
            <person name="Hayashi T."/>
        </authorList>
    </citation>
    <scope>NUCLEOTIDE SEQUENCE [LARGE SCALE GENOMIC DNA]</scope>
    <source>
        <strain evidence="5">JCM6368</strain>
    </source>
</reference>
<reference evidence="4 5" key="1">
    <citation type="journal article" date="2016" name="Genome Announc.">
        <title>Draft Genome Sequences of Five Rapidly Growing Mycobacterium Species, M. thermoresistibile, M. fortuitum subsp. acetamidolyticum, M. canariasense, M. brisbanense, and M. novocastrense.</title>
        <authorList>
            <person name="Katahira K."/>
            <person name="Ogura Y."/>
            <person name="Gotoh Y."/>
            <person name="Hayashi T."/>
        </authorList>
    </citation>
    <scope>NUCLEOTIDE SEQUENCE [LARGE SCALE GENOMIC DNA]</scope>
    <source>
        <strain evidence="4 5">JCM6368</strain>
    </source>
</reference>
<protein>
    <submittedName>
        <fullName evidence="4">Pyridoxamine 5'-phosphate oxidase</fullName>
    </submittedName>
</protein>
<evidence type="ECO:0000256" key="2">
    <source>
        <dbReference type="SAM" id="MobiDB-lite"/>
    </source>
</evidence>
<dbReference type="InterPro" id="IPR052019">
    <property type="entry name" value="F420H2_bilvrd_red/Heme_oxyg"/>
</dbReference>
<name>A0A100WSC9_MYCFO</name>
<dbReference type="SUPFAM" id="SSF50475">
    <property type="entry name" value="FMN-binding split barrel"/>
    <property type="match status" value="1"/>
</dbReference>
<feature type="domain" description="Pyridoxamine 5'-phosphate oxidase N-terminal" evidence="3">
    <location>
        <begin position="6"/>
        <end position="102"/>
    </location>
</feature>
<evidence type="ECO:0000313" key="5">
    <source>
        <dbReference type="Proteomes" id="UP000069705"/>
    </source>
</evidence>
<evidence type="ECO:0000256" key="1">
    <source>
        <dbReference type="ARBA" id="ARBA00023002"/>
    </source>
</evidence>
<proteinExistence type="predicted"/>
<gene>
    <name evidence="4" type="ORF">RMCFA_3311</name>
</gene>
<dbReference type="GO" id="GO:0016627">
    <property type="term" value="F:oxidoreductase activity, acting on the CH-CH group of donors"/>
    <property type="evidence" value="ECO:0007669"/>
    <property type="project" value="TreeGrafter"/>
</dbReference>
<dbReference type="InterPro" id="IPR011576">
    <property type="entry name" value="Pyridox_Oxase_N"/>
</dbReference>
<comment type="caution">
    <text evidence="4">The sequence shown here is derived from an EMBL/GenBank/DDBJ whole genome shotgun (WGS) entry which is preliminary data.</text>
</comment>
<dbReference type="GO" id="GO:0005829">
    <property type="term" value="C:cytosol"/>
    <property type="evidence" value="ECO:0007669"/>
    <property type="project" value="TreeGrafter"/>
</dbReference>
<dbReference type="Proteomes" id="UP000069705">
    <property type="component" value="Unassembled WGS sequence"/>
</dbReference>
<keyword evidence="1" id="KW-0560">Oxidoreductase</keyword>
<dbReference type="AlphaFoldDB" id="A0A100WSC9"/>
<organism evidence="4 5">
    <name type="scientific">Mycolicibacterium fortuitum subsp. acetamidolyticum</name>
    <dbReference type="NCBI Taxonomy" id="144550"/>
    <lineage>
        <taxon>Bacteria</taxon>
        <taxon>Bacillati</taxon>
        <taxon>Actinomycetota</taxon>
        <taxon>Actinomycetes</taxon>
        <taxon>Mycobacteriales</taxon>
        <taxon>Mycobacteriaceae</taxon>
        <taxon>Mycolicibacterium</taxon>
    </lineage>
</organism>